<sequence>MYNRKSGFGVVIIVVLSLLSACVTPPTGSQLRPPTATGLPGQLDLKAKFEKANIAYQEGRLVEAERWFLNIVMAHPTLADAWFKLGNIYYRSGRLAAAVNAYEEVLKIDNKFEQAWFNLALTRVSQSVEVIDQSLSFIEPDSPYFDQALALKARLINKVNEGQSDKKEAPSNSQVHVVGEVNE</sequence>
<dbReference type="Gene3D" id="1.25.40.10">
    <property type="entry name" value="Tetratricopeptide repeat domain"/>
    <property type="match status" value="1"/>
</dbReference>
<dbReference type="SMART" id="SM00028">
    <property type="entry name" value="TPR"/>
    <property type="match status" value="2"/>
</dbReference>
<evidence type="ECO:0008006" key="5">
    <source>
        <dbReference type="Google" id="ProtNLM"/>
    </source>
</evidence>
<feature type="region of interest" description="Disordered" evidence="2">
    <location>
        <begin position="162"/>
        <end position="183"/>
    </location>
</feature>
<gene>
    <name evidence="3" type="ORF">GCM10008090_03540</name>
</gene>
<dbReference type="AlphaFoldDB" id="A0A918RII7"/>
<dbReference type="Proteomes" id="UP000614811">
    <property type="component" value="Unassembled WGS sequence"/>
</dbReference>
<evidence type="ECO:0000313" key="4">
    <source>
        <dbReference type="Proteomes" id="UP000614811"/>
    </source>
</evidence>
<organism evidence="3 4">
    <name type="scientific">Arenicella chitinivorans</name>
    <dbReference type="NCBI Taxonomy" id="1329800"/>
    <lineage>
        <taxon>Bacteria</taxon>
        <taxon>Pseudomonadati</taxon>
        <taxon>Pseudomonadota</taxon>
        <taxon>Gammaproteobacteria</taxon>
        <taxon>Arenicellales</taxon>
        <taxon>Arenicellaceae</taxon>
        <taxon>Arenicella</taxon>
    </lineage>
</organism>
<dbReference type="InterPro" id="IPR011990">
    <property type="entry name" value="TPR-like_helical_dom_sf"/>
</dbReference>
<dbReference type="PROSITE" id="PS50005">
    <property type="entry name" value="TPR"/>
    <property type="match status" value="1"/>
</dbReference>
<dbReference type="PROSITE" id="PS51257">
    <property type="entry name" value="PROKAR_LIPOPROTEIN"/>
    <property type="match status" value="1"/>
</dbReference>
<dbReference type="EMBL" id="BMXA01000001">
    <property type="protein sequence ID" value="GGZ98383.1"/>
    <property type="molecule type" value="Genomic_DNA"/>
</dbReference>
<dbReference type="RefSeq" id="WP_189398287.1">
    <property type="nucleotide sequence ID" value="NZ_BMXA01000001.1"/>
</dbReference>
<reference evidence="3" key="1">
    <citation type="journal article" date="2014" name="Int. J. Syst. Evol. Microbiol.">
        <title>Complete genome sequence of Corynebacterium casei LMG S-19264T (=DSM 44701T), isolated from a smear-ripened cheese.</title>
        <authorList>
            <consortium name="US DOE Joint Genome Institute (JGI-PGF)"/>
            <person name="Walter F."/>
            <person name="Albersmeier A."/>
            <person name="Kalinowski J."/>
            <person name="Ruckert C."/>
        </authorList>
    </citation>
    <scope>NUCLEOTIDE SEQUENCE</scope>
    <source>
        <strain evidence="3">KCTC 12711</strain>
    </source>
</reference>
<evidence type="ECO:0000256" key="1">
    <source>
        <dbReference type="PROSITE-ProRule" id="PRU00339"/>
    </source>
</evidence>
<feature type="repeat" description="TPR" evidence="1">
    <location>
        <begin position="79"/>
        <end position="112"/>
    </location>
</feature>
<dbReference type="InterPro" id="IPR019734">
    <property type="entry name" value="TPR_rpt"/>
</dbReference>
<keyword evidence="4" id="KW-1185">Reference proteome</keyword>
<name>A0A918RII7_9GAMM</name>
<evidence type="ECO:0000256" key="2">
    <source>
        <dbReference type="SAM" id="MobiDB-lite"/>
    </source>
</evidence>
<dbReference type="SUPFAM" id="SSF48452">
    <property type="entry name" value="TPR-like"/>
    <property type="match status" value="1"/>
</dbReference>
<evidence type="ECO:0000313" key="3">
    <source>
        <dbReference type="EMBL" id="GGZ98383.1"/>
    </source>
</evidence>
<protein>
    <recommendedName>
        <fullName evidence="5">Tetratricopeptide repeat protein</fullName>
    </recommendedName>
</protein>
<accession>A0A918RII7</accession>
<keyword evidence="1" id="KW-0802">TPR repeat</keyword>
<comment type="caution">
    <text evidence="3">The sequence shown here is derived from an EMBL/GenBank/DDBJ whole genome shotgun (WGS) entry which is preliminary data.</text>
</comment>
<dbReference type="PROSITE" id="PS50293">
    <property type="entry name" value="TPR_REGION"/>
    <property type="match status" value="1"/>
</dbReference>
<dbReference type="Pfam" id="PF13414">
    <property type="entry name" value="TPR_11"/>
    <property type="match status" value="1"/>
</dbReference>
<proteinExistence type="predicted"/>
<reference evidence="3" key="2">
    <citation type="submission" date="2020-09" db="EMBL/GenBank/DDBJ databases">
        <authorList>
            <person name="Sun Q."/>
            <person name="Kim S."/>
        </authorList>
    </citation>
    <scope>NUCLEOTIDE SEQUENCE</scope>
    <source>
        <strain evidence="3">KCTC 12711</strain>
    </source>
</reference>